<keyword evidence="8" id="KW-1185">Reference proteome</keyword>
<feature type="non-terminal residue" evidence="7">
    <location>
        <position position="1662"/>
    </location>
</feature>
<dbReference type="SUPFAM" id="SSF47336">
    <property type="entry name" value="ACP-like"/>
    <property type="match status" value="2"/>
</dbReference>
<dbReference type="SUPFAM" id="SSF52777">
    <property type="entry name" value="CoA-dependent acyltransferases"/>
    <property type="match status" value="5"/>
</dbReference>
<evidence type="ECO:0000256" key="3">
    <source>
        <dbReference type="ARBA" id="ARBA00022553"/>
    </source>
</evidence>
<keyword evidence="2" id="KW-0596">Phosphopantetheine</keyword>
<dbReference type="PANTHER" id="PTHR45527:SF1">
    <property type="entry name" value="FATTY ACID SYNTHASE"/>
    <property type="match status" value="1"/>
</dbReference>
<dbReference type="Pfam" id="PF00501">
    <property type="entry name" value="AMP-binding"/>
    <property type="match status" value="1"/>
</dbReference>
<dbReference type="InterPro" id="IPR042099">
    <property type="entry name" value="ANL_N_sf"/>
</dbReference>
<feature type="non-terminal residue" evidence="7">
    <location>
        <position position="1"/>
    </location>
</feature>
<evidence type="ECO:0000256" key="2">
    <source>
        <dbReference type="ARBA" id="ARBA00022450"/>
    </source>
</evidence>
<dbReference type="Pfam" id="PF00668">
    <property type="entry name" value="Condensation"/>
    <property type="match status" value="3"/>
</dbReference>
<dbReference type="InterPro" id="IPR023213">
    <property type="entry name" value="CAT-like_dom_sf"/>
</dbReference>
<accession>A0ABS1ML05</accession>
<dbReference type="RefSeq" id="WP_201958844.1">
    <property type="nucleotide sequence ID" value="NZ_JAERRJ010000037.1"/>
</dbReference>
<evidence type="ECO:0000259" key="6">
    <source>
        <dbReference type="PROSITE" id="PS50075"/>
    </source>
</evidence>
<name>A0ABS1ML05_9NOCA</name>
<keyword evidence="5" id="KW-0045">Antibiotic biosynthesis</keyword>
<feature type="domain" description="Carrier" evidence="6">
    <location>
        <begin position="1471"/>
        <end position="1546"/>
    </location>
</feature>
<dbReference type="Pfam" id="PF13193">
    <property type="entry name" value="AMP-binding_C"/>
    <property type="match status" value="1"/>
</dbReference>
<dbReference type="Pfam" id="PF00550">
    <property type="entry name" value="PP-binding"/>
    <property type="match status" value="2"/>
</dbReference>
<dbReference type="SMART" id="SM00823">
    <property type="entry name" value="PKS_PP"/>
    <property type="match status" value="1"/>
</dbReference>
<dbReference type="Gene3D" id="3.30.300.30">
    <property type="match status" value="1"/>
</dbReference>
<dbReference type="InterPro" id="IPR020845">
    <property type="entry name" value="AMP-binding_CS"/>
</dbReference>
<dbReference type="InterPro" id="IPR010060">
    <property type="entry name" value="NRPS_synth"/>
</dbReference>
<dbReference type="Gene3D" id="3.40.50.12780">
    <property type="entry name" value="N-terminal domain of ligase-like"/>
    <property type="match status" value="1"/>
</dbReference>
<dbReference type="NCBIfam" id="TIGR01733">
    <property type="entry name" value="AA-adenyl-dom"/>
    <property type="match status" value="1"/>
</dbReference>
<dbReference type="InterPro" id="IPR009081">
    <property type="entry name" value="PP-bd_ACP"/>
</dbReference>
<dbReference type="Proteomes" id="UP000602198">
    <property type="component" value="Unassembled WGS sequence"/>
</dbReference>
<dbReference type="InterPro" id="IPR000873">
    <property type="entry name" value="AMP-dep_synth/lig_dom"/>
</dbReference>
<evidence type="ECO:0000313" key="8">
    <source>
        <dbReference type="Proteomes" id="UP000602198"/>
    </source>
</evidence>
<dbReference type="InterPro" id="IPR010071">
    <property type="entry name" value="AA_adenyl_dom"/>
</dbReference>
<dbReference type="Gene3D" id="3.30.559.30">
    <property type="entry name" value="Nonribosomal peptide synthetase, condensation domain"/>
    <property type="match status" value="2"/>
</dbReference>
<evidence type="ECO:0000256" key="4">
    <source>
        <dbReference type="ARBA" id="ARBA00022737"/>
    </source>
</evidence>
<dbReference type="PROSITE" id="PS50075">
    <property type="entry name" value="CARRIER"/>
    <property type="match status" value="2"/>
</dbReference>
<dbReference type="SUPFAM" id="SSF56801">
    <property type="entry name" value="Acetyl-CoA synthetase-like"/>
    <property type="match status" value="1"/>
</dbReference>
<dbReference type="PROSITE" id="PS00455">
    <property type="entry name" value="AMP_BINDING"/>
    <property type="match status" value="1"/>
</dbReference>
<reference evidence="7 8" key="1">
    <citation type="submission" date="2021-01" db="EMBL/GenBank/DDBJ databases">
        <title>WGS of actinomycetes isolated from Thailand.</title>
        <authorList>
            <person name="Thawai C."/>
        </authorList>
    </citation>
    <scope>NUCLEOTIDE SEQUENCE [LARGE SCALE GENOMIC DNA]</scope>
    <source>
        <strain evidence="7 8">LPG 2</strain>
    </source>
</reference>
<dbReference type="InterPro" id="IPR020806">
    <property type="entry name" value="PKS_PP-bd"/>
</dbReference>
<organism evidence="7 8">
    <name type="scientific">Nocardia acididurans</name>
    <dbReference type="NCBI Taxonomy" id="2802282"/>
    <lineage>
        <taxon>Bacteria</taxon>
        <taxon>Bacillati</taxon>
        <taxon>Actinomycetota</taxon>
        <taxon>Actinomycetes</taxon>
        <taxon>Mycobacteriales</taxon>
        <taxon>Nocardiaceae</taxon>
        <taxon>Nocardia</taxon>
    </lineage>
</organism>
<evidence type="ECO:0000256" key="5">
    <source>
        <dbReference type="ARBA" id="ARBA00023194"/>
    </source>
</evidence>
<dbReference type="CDD" id="cd19543">
    <property type="entry name" value="DCL_NRPS"/>
    <property type="match status" value="1"/>
</dbReference>
<feature type="domain" description="Carrier" evidence="6">
    <location>
        <begin position="1"/>
        <end position="47"/>
    </location>
</feature>
<dbReference type="PANTHER" id="PTHR45527">
    <property type="entry name" value="NONRIBOSOMAL PEPTIDE SYNTHETASE"/>
    <property type="match status" value="1"/>
</dbReference>
<keyword evidence="4" id="KW-0677">Repeat</keyword>
<evidence type="ECO:0000256" key="1">
    <source>
        <dbReference type="ARBA" id="ARBA00001957"/>
    </source>
</evidence>
<dbReference type="InterPro" id="IPR025110">
    <property type="entry name" value="AMP-bd_C"/>
</dbReference>
<sequence length="1662" mass="177739">FFDLGGDSISSIQVVSRARAVGLVVTPRDIFAHKTVAGVAAVAIVDDGGFERGDDGVGDVMVTPIISWLERSALQGPVDQFNQSVMFKAPVGARFDDVVVLLQALLDRHPMLRVRLEGYGDKERGWSLVVPEAGGVRAENCLLQVAEITAEAVAHARAGLNPSEGVVVRAVWAPAARDLVMFVHHLAVDAVSWRVILEDLNAGWHALQSGDEISLRGGGTSFREWASVLSEYATSPAVSGQLSVWKEIASTAAVLPQVDSGVDTFATSESFAEVFDADLTRALTNQVPAILGMGVHEILVTALGLALAEHSGSQGTPIGIDVESHGRDEEIARPVRLSGTVGWFTAMYPVRLHVPAIAWGRVLAGDGDLEAVVKSAKQQLRTAPDGITFGLLKYLRSEPDLDVPGAQVMLNYLGRMGDGAEVREGSRLWGLVGMPADVLTATFAPDMPLSHTIQINAAAFDDGAEVRLHAGITWAASKLDRDTIESLARLWFEAVKGICSYALAGGSGLVPSDLLLPEIGQPLIDDLEREWDLTDILPLSPLQEGLLFHAAFEGLGDLYATQLDITLKGDLDIDRFAAAVRSVVGRHPHLSARFVSRPLARPVQIILSNPDVPWTFVDLVGVEDAERVLRDLAADERIAVGDLERQSPIRVSLIRVAKDTYHVVLTVHHIVVDGWSISILLKEMFQEYGSQRLLTPVPFRNYLSWVSEQPVERASLAWRTLFDGFETPTMVCPAAPTSTVLAKGETRFSLTESTTRALESFARSHDTTMSTVFQMAWAWTLHVMTGQSDIAFGSTVSGRPADLPGVENMVGLFINTVPVRAVLTQDITALQLIDQLRANNYDTLEYHFLSLSEIHQAAGHRELFDTLVVFENYPIESSVDEVSTAALTVVDVDSRERTHYPLVLQVAPGRELGLRVEYRTDAFDAVTIEAVIARLLRFLEAVAADPGRSLSSIDLLGVSERAQLAVLSNRAALSSGRLLESVPVFFAGQTERTPDATAVVFKGCSWTYQEIDERSSRLANLLVERGVGSADIVGVAGAHSADAVVAILAVLKAGAAYLPIDLNHPAERVAFILADAAPVVVITWVDHAVRFADYGVAVIDMGDPMIEDQPCVALPAPRAGDLAYVIYTSGTTGAPKGVAVTHAGLADLVATQADRAGISCDSRVLQFASLNFDASVANLWGALLVGAAAVIPTMEEGMLDNLEQFITRNDVSHIPVTPSALSALSPDRVDSGRVVIVGGEACPAELVDRWAVDHTVINVYGPTETTVDVSISGPLAVGAGVPAIGRPVSGTALFVLDSRLGEAPVGVAGELYVAGPGVARGYWGQPGLTASRFVACPFAGVGARMYRTGDMVRWNNTGELEYVGRVDDQVKIRGFRVEPGEVAAALSTVAGVEQAAVVAREDLPGEKRLVGYVTGRVDPVTVRAAVVALLPEYMVPAQVVGLKSLPLTVNGKLDKRALPAPGYGGTDSYRAPTNPVEQILAAIYARVLGVERVGIDDSFFDLGGNSLLAMRAIVAVGEALGSRVSVRALFEAPTVAGLAESVRAEGVNNRRAPLAARNRPDLVPLSYAQGRLWFLSRLEGPSATYNLPLVLRLTDAVDPDVLGAAVIDVLARHEALRTVFSEVDGVAYQVVLPAERIDVGWKVTDATEWSPTRLDGEIATNV</sequence>
<dbReference type="InterPro" id="IPR006162">
    <property type="entry name" value="Ppantetheine_attach_site"/>
</dbReference>
<dbReference type="InterPro" id="IPR045851">
    <property type="entry name" value="AMP-bd_C_sf"/>
</dbReference>
<keyword evidence="3" id="KW-0597">Phosphoprotein</keyword>
<protein>
    <submittedName>
        <fullName evidence="7">Amino acid adenylation domain-containing protein</fullName>
    </submittedName>
</protein>
<dbReference type="NCBIfam" id="TIGR01720">
    <property type="entry name" value="NRPS-para261"/>
    <property type="match status" value="1"/>
</dbReference>
<proteinExistence type="predicted"/>
<dbReference type="Gene3D" id="3.30.559.10">
    <property type="entry name" value="Chloramphenicol acetyltransferase-like domain"/>
    <property type="match status" value="3"/>
</dbReference>
<comment type="caution">
    <text evidence="7">The sequence shown here is derived from an EMBL/GenBank/DDBJ whole genome shotgun (WGS) entry which is preliminary data.</text>
</comment>
<gene>
    <name evidence="7" type="ORF">JK358_38655</name>
</gene>
<dbReference type="PROSITE" id="PS00012">
    <property type="entry name" value="PHOSPHOPANTETHEINE"/>
    <property type="match status" value="2"/>
</dbReference>
<dbReference type="Gene3D" id="1.10.1200.10">
    <property type="entry name" value="ACP-like"/>
    <property type="match status" value="2"/>
</dbReference>
<evidence type="ECO:0000313" key="7">
    <source>
        <dbReference type="EMBL" id="MBL1080334.1"/>
    </source>
</evidence>
<dbReference type="EMBL" id="JAERRJ010000037">
    <property type="protein sequence ID" value="MBL1080334.1"/>
    <property type="molecule type" value="Genomic_DNA"/>
</dbReference>
<dbReference type="InterPro" id="IPR001242">
    <property type="entry name" value="Condensation_dom"/>
</dbReference>
<comment type="cofactor">
    <cofactor evidence="1">
        <name>pantetheine 4'-phosphate</name>
        <dbReference type="ChEBI" id="CHEBI:47942"/>
    </cofactor>
</comment>
<dbReference type="InterPro" id="IPR036736">
    <property type="entry name" value="ACP-like_sf"/>
</dbReference>